<dbReference type="Proteomes" id="UP000235347">
    <property type="component" value="Unassembled WGS sequence"/>
</dbReference>
<evidence type="ECO:0000256" key="3">
    <source>
        <dbReference type="ARBA" id="ARBA00022448"/>
    </source>
</evidence>
<dbReference type="InterPro" id="IPR020846">
    <property type="entry name" value="MFS_dom"/>
</dbReference>
<dbReference type="EMBL" id="PNYB01000041">
    <property type="protein sequence ID" value="PMS15910.1"/>
    <property type="molecule type" value="Genomic_DNA"/>
</dbReference>
<dbReference type="Gene3D" id="1.20.1720.10">
    <property type="entry name" value="Multidrug resistance protein D"/>
    <property type="match status" value="1"/>
</dbReference>
<feature type="transmembrane region" description="Helical" evidence="8">
    <location>
        <begin position="218"/>
        <end position="241"/>
    </location>
</feature>
<keyword evidence="6 8" id="KW-1133">Transmembrane helix</keyword>
<evidence type="ECO:0000259" key="9">
    <source>
        <dbReference type="PROSITE" id="PS50850"/>
    </source>
</evidence>
<dbReference type="GO" id="GO:0015385">
    <property type="term" value="F:sodium:proton antiporter activity"/>
    <property type="evidence" value="ECO:0007669"/>
    <property type="project" value="TreeGrafter"/>
</dbReference>
<keyword evidence="5 8" id="KW-0812">Transmembrane</keyword>
<feature type="transmembrane region" description="Helical" evidence="8">
    <location>
        <begin position="139"/>
        <end position="162"/>
    </location>
</feature>
<dbReference type="PRINTS" id="PR01036">
    <property type="entry name" value="TCRTETB"/>
</dbReference>
<name>A0A2N7VFI1_9BURK</name>
<dbReference type="PROSITE" id="PS50850">
    <property type="entry name" value="MFS"/>
    <property type="match status" value="1"/>
</dbReference>
<dbReference type="PANTHER" id="PTHR23502">
    <property type="entry name" value="MAJOR FACILITATOR SUPERFAMILY"/>
    <property type="match status" value="1"/>
</dbReference>
<keyword evidence="4" id="KW-1003">Cell membrane</keyword>
<keyword evidence="8" id="KW-0997">Cell inner membrane</keyword>
<evidence type="ECO:0000256" key="5">
    <source>
        <dbReference type="ARBA" id="ARBA00022692"/>
    </source>
</evidence>
<keyword evidence="3 8" id="KW-0813">Transport</keyword>
<dbReference type="SUPFAM" id="SSF103473">
    <property type="entry name" value="MFS general substrate transporter"/>
    <property type="match status" value="1"/>
</dbReference>
<dbReference type="InterPro" id="IPR011701">
    <property type="entry name" value="MFS"/>
</dbReference>
<gene>
    <name evidence="10" type="ORF">C0Z19_26850</name>
</gene>
<evidence type="ECO:0000256" key="7">
    <source>
        <dbReference type="ARBA" id="ARBA00023136"/>
    </source>
</evidence>
<feature type="transmembrane region" description="Helical" evidence="8">
    <location>
        <begin position="348"/>
        <end position="368"/>
    </location>
</feature>
<comment type="subcellular location">
    <subcellularLocation>
        <location evidence="8">Cell inner membrane</location>
        <topology evidence="8">Multi-pass membrane protein</topology>
    </subcellularLocation>
    <subcellularLocation>
        <location evidence="1">Cell membrane</location>
        <topology evidence="1">Multi-pass membrane protein</topology>
    </subcellularLocation>
</comment>
<feature type="transmembrane region" description="Helical" evidence="8">
    <location>
        <begin position="168"/>
        <end position="188"/>
    </location>
</feature>
<evidence type="ECO:0000256" key="4">
    <source>
        <dbReference type="ARBA" id="ARBA00022475"/>
    </source>
</evidence>
<dbReference type="NCBIfam" id="TIGR00710">
    <property type="entry name" value="efflux_Bcr_CflA"/>
    <property type="match status" value="1"/>
</dbReference>
<evidence type="ECO:0000256" key="8">
    <source>
        <dbReference type="RuleBase" id="RU365088"/>
    </source>
</evidence>
<feature type="domain" description="Major facilitator superfamily (MFS) profile" evidence="9">
    <location>
        <begin position="15"/>
        <end position="399"/>
    </location>
</feature>
<evidence type="ECO:0000313" key="11">
    <source>
        <dbReference type="Proteomes" id="UP000235347"/>
    </source>
</evidence>
<reference evidence="10 11" key="1">
    <citation type="submission" date="2018-01" db="EMBL/GenBank/DDBJ databases">
        <title>Whole genome analyses suggest that Burkholderia sensu lato contains two further novel genera in the rhizoxinica-symbiotica group Mycetohabitans gen. nov., and Trinickia gen. nov.: implications for the evolution of diazotrophy and nodulation in the Burkholderiaceae.</title>
        <authorList>
            <person name="Estrada-de los Santos P."/>
            <person name="Palmer M."/>
            <person name="Chavez-Ramirez B."/>
            <person name="Beukes C."/>
            <person name="Steenkamp E.T."/>
            <person name="Hirsch A.M."/>
            <person name="Manyaka P."/>
            <person name="Maluk M."/>
            <person name="Lafos M."/>
            <person name="Crook M."/>
            <person name="Gross E."/>
            <person name="Simon M.F."/>
            <person name="Bueno dos Reis Junior F."/>
            <person name="Poole P.S."/>
            <person name="Venter S.N."/>
            <person name="James E.K."/>
        </authorList>
    </citation>
    <scope>NUCLEOTIDE SEQUENCE [LARGE SCALE GENOMIC DNA]</scope>
    <source>
        <strain evidence="10 11">GP25-8</strain>
    </source>
</reference>
<dbReference type="FunFam" id="1.20.1720.10:FF:000005">
    <property type="entry name" value="Bcr/CflA family efflux transporter"/>
    <property type="match status" value="1"/>
</dbReference>
<dbReference type="RefSeq" id="WP_102612871.1">
    <property type="nucleotide sequence ID" value="NZ_CADIKD010000036.1"/>
</dbReference>
<evidence type="ECO:0000256" key="2">
    <source>
        <dbReference type="ARBA" id="ARBA00006236"/>
    </source>
</evidence>
<feature type="transmembrane region" description="Helical" evidence="8">
    <location>
        <begin position="12"/>
        <end position="30"/>
    </location>
</feature>
<organism evidence="10 11">
    <name type="scientific">Trinickia soli</name>
    <dbReference type="NCBI Taxonomy" id="380675"/>
    <lineage>
        <taxon>Bacteria</taxon>
        <taxon>Pseudomonadati</taxon>
        <taxon>Pseudomonadota</taxon>
        <taxon>Betaproteobacteria</taxon>
        <taxon>Burkholderiales</taxon>
        <taxon>Burkholderiaceae</taxon>
        <taxon>Trinickia</taxon>
    </lineage>
</organism>
<protein>
    <recommendedName>
        <fullName evidence="8">Bcr/CflA family efflux transporter</fullName>
    </recommendedName>
</protein>
<feature type="transmembrane region" description="Helical" evidence="8">
    <location>
        <begin position="50"/>
        <end position="68"/>
    </location>
</feature>
<dbReference type="GO" id="GO:0005886">
    <property type="term" value="C:plasma membrane"/>
    <property type="evidence" value="ECO:0007669"/>
    <property type="project" value="UniProtKB-SubCell"/>
</dbReference>
<accession>A0A2N7VFI1</accession>
<feature type="transmembrane region" description="Helical" evidence="8">
    <location>
        <begin position="106"/>
        <end position="127"/>
    </location>
</feature>
<feature type="transmembrane region" description="Helical" evidence="8">
    <location>
        <begin position="310"/>
        <end position="336"/>
    </location>
</feature>
<comment type="similarity">
    <text evidence="2 8">Belongs to the major facilitator superfamily. Bcr/CmlA family.</text>
</comment>
<keyword evidence="11" id="KW-1185">Reference proteome</keyword>
<feature type="transmembrane region" description="Helical" evidence="8">
    <location>
        <begin position="374"/>
        <end position="394"/>
    </location>
</feature>
<dbReference type="InterPro" id="IPR004812">
    <property type="entry name" value="Efflux_drug-R_Bcr/CmlA"/>
</dbReference>
<dbReference type="CDD" id="cd17320">
    <property type="entry name" value="MFS_MdfA_MDR_like"/>
    <property type="match status" value="1"/>
</dbReference>
<dbReference type="Pfam" id="PF07690">
    <property type="entry name" value="MFS_1"/>
    <property type="match status" value="1"/>
</dbReference>
<comment type="caution">
    <text evidence="10">The sequence shown here is derived from an EMBL/GenBank/DDBJ whole genome shotgun (WGS) entry which is preliminary data.</text>
</comment>
<dbReference type="PANTHER" id="PTHR23502:SF132">
    <property type="entry name" value="POLYAMINE TRANSPORTER 2-RELATED"/>
    <property type="match status" value="1"/>
</dbReference>
<dbReference type="GO" id="GO:0042910">
    <property type="term" value="F:xenobiotic transmembrane transporter activity"/>
    <property type="evidence" value="ECO:0007669"/>
    <property type="project" value="InterPro"/>
</dbReference>
<evidence type="ECO:0000313" key="10">
    <source>
        <dbReference type="EMBL" id="PMS15910.1"/>
    </source>
</evidence>
<dbReference type="AlphaFoldDB" id="A0A2N7VFI1"/>
<feature type="transmembrane region" description="Helical" evidence="8">
    <location>
        <begin position="284"/>
        <end position="304"/>
    </location>
</feature>
<sequence>MHARASQVGALYPRWLIFVGLVTALGPISTDMYLPGFPAISTALGVSQSLVQYTVTAFLAGVAIGQLLYGPLSDWIGRKLPLCVGIVVYAVASVGCALAENISVLIAWRFAQGVGGCAGIVIGRAMVRDRFGSVGSAKAFSLMMLVVAVGPMIAPVIGGWLTGFGWRAIFAVLALFGAFLAASVVSSIEETLVAERRTRGGVAQVFAQYRTMFKSTQLLSYTVVAGFMQSALFAYVVSAPFVLIDVYGIPPQYFGFVFFANTAGLIAASQINAAIVGRFGPERILGIALLWPVGLSITLIAALLLEFSSIYLVLSVLFGLLVGHGFISPNAAALGLSKHGEQAGTASAVMGVTQFGLGIVTIFMTSLFEATSALPLALVIGACSCLALACHRFVARPALKRS</sequence>
<feature type="transmembrane region" description="Helical" evidence="8">
    <location>
        <begin position="253"/>
        <end position="277"/>
    </location>
</feature>
<feature type="transmembrane region" description="Helical" evidence="8">
    <location>
        <begin position="80"/>
        <end position="100"/>
    </location>
</feature>
<dbReference type="InterPro" id="IPR036259">
    <property type="entry name" value="MFS_trans_sf"/>
</dbReference>
<evidence type="ECO:0000256" key="1">
    <source>
        <dbReference type="ARBA" id="ARBA00004651"/>
    </source>
</evidence>
<evidence type="ECO:0000256" key="6">
    <source>
        <dbReference type="ARBA" id="ARBA00022989"/>
    </source>
</evidence>
<dbReference type="GO" id="GO:1990961">
    <property type="term" value="P:xenobiotic detoxification by transmembrane export across the plasma membrane"/>
    <property type="evidence" value="ECO:0007669"/>
    <property type="project" value="InterPro"/>
</dbReference>
<proteinExistence type="inferred from homology"/>
<keyword evidence="7 8" id="KW-0472">Membrane</keyword>